<dbReference type="Proteomes" id="UP000011668">
    <property type="component" value="Unassembled WGS sequence"/>
</dbReference>
<protein>
    <submittedName>
        <fullName evidence="2">Armadillo/beta-catenin/plakoglobin</fullName>
    </submittedName>
</protein>
<accession>L8WHQ1</accession>
<evidence type="ECO:0000313" key="3">
    <source>
        <dbReference type="Proteomes" id="UP000011668"/>
    </source>
</evidence>
<dbReference type="InterPro" id="IPR000836">
    <property type="entry name" value="PRTase_dom"/>
</dbReference>
<dbReference type="Gene3D" id="3.40.50.2020">
    <property type="match status" value="1"/>
</dbReference>
<sequence>MRIIGRRLAVAPWQRNCKVHSNLCSLNHHSTSRLRMMAVSEQPSSQTSPASLPPNVVTLPQTAQLEALYTIIRNKDTSRGDFIFYTDRIIRPLIRTTSGLNHLPVIPKTVETPTGLSCQLDLVLISTYNRPTGEKYEGVGFEGRICGVSILRAGEAMEAGLREVCRSVRIGKILIQRDEETAQAKLFYSKVYLALPEDISQRYVLLLDPMLATGGSAIKAVEGTVSCDADWGYRSLAGSTKALTRRHTSSLGLGTLESGGNHISALRVKLSNFGTGTHAKRRSGRD</sequence>
<name>L8WHQ1_THACA</name>
<reference evidence="2 3" key="1">
    <citation type="journal article" date="2013" name="Nat. Commun.">
        <title>The evolution and pathogenic mechanisms of the rice sheath blight pathogen.</title>
        <authorList>
            <person name="Zheng A."/>
            <person name="Lin R."/>
            <person name="Xu L."/>
            <person name="Qin P."/>
            <person name="Tang C."/>
            <person name="Ai P."/>
            <person name="Zhang D."/>
            <person name="Liu Y."/>
            <person name="Sun Z."/>
            <person name="Feng H."/>
            <person name="Wang Y."/>
            <person name="Chen Y."/>
            <person name="Liang X."/>
            <person name="Fu R."/>
            <person name="Li Q."/>
            <person name="Zhang J."/>
            <person name="Yu X."/>
            <person name="Xie Z."/>
            <person name="Ding L."/>
            <person name="Guan P."/>
            <person name="Tang J."/>
            <person name="Liang Y."/>
            <person name="Wang S."/>
            <person name="Deng Q."/>
            <person name="Li S."/>
            <person name="Zhu J."/>
            <person name="Wang L."/>
            <person name="Liu H."/>
            <person name="Li P."/>
        </authorList>
    </citation>
    <scope>NUCLEOTIDE SEQUENCE [LARGE SCALE GENOMIC DNA]</scope>
    <source>
        <strain evidence="3">AG-1 IA</strain>
    </source>
</reference>
<feature type="domain" description="Phosphoribosyltransferase" evidence="1">
    <location>
        <begin position="60"/>
        <end position="223"/>
    </location>
</feature>
<gene>
    <name evidence="2" type="ORF">AG1IA_08231</name>
</gene>
<dbReference type="EMBL" id="AFRT01002477">
    <property type="protein sequence ID" value="ELU37741.1"/>
    <property type="molecule type" value="Genomic_DNA"/>
</dbReference>
<organism evidence="2 3">
    <name type="scientific">Thanatephorus cucumeris (strain AG1-IA)</name>
    <name type="common">Rice sheath blight fungus</name>
    <name type="synonym">Rhizoctonia solani</name>
    <dbReference type="NCBI Taxonomy" id="983506"/>
    <lineage>
        <taxon>Eukaryota</taxon>
        <taxon>Fungi</taxon>
        <taxon>Dikarya</taxon>
        <taxon>Basidiomycota</taxon>
        <taxon>Agaricomycotina</taxon>
        <taxon>Agaricomycetes</taxon>
        <taxon>Cantharellales</taxon>
        <taxon>Ceratobasidiaceae</taxon>
        <taxon>Rhizoctonia</taxon>
        <taxon>Rhizoctonia solani AG-1</taxon>
    </lineage>
</organism>
<keyword evidence="3" id="KW-1185">Reference proteome</keyword>
<dbReference type="CDD" id="cd06223">
    <property type="entry name" value="PRTases_typeI"/>
    <property type="match status" value="1"/>
</dbReference>
<evidence type="ECO:0000313" key="2">
    <source>
        <dbReference type="EMBL" id="ELU37741.1"/>
    </source>
</evidence>
<proteinExistence type="predicted"/>
<dbReference type="HOGENOM" id="CLU_973794_0_0_1"/>
<dbReference type="Pfam" id="PF14681">
    <property type="entry name" value="UPRTase"/>
    <property type="match status" value="1"/>
</dbReference>
<comment type="caution">
    <text evidence="2">The sequence shown here is derived from an EMBL/GenBank/DDBJ whole genome shotgun (WGS) entry which is preliminary data.</text>
</comment>
<dbReference type="InterPro" id="IPR029057">
    <property type="entry name" value="PRTase-like"/>
</dbReference>
<evidence type="ECO:0000259" key="1">
    <source>
        <dbReference type="Pfam" id="PF14681"/>
    </source>
</evidence>
<dbReference type="SUPFAM" id="SSF53271">
    <property type="entry name" value="PRTase-like"/>
    <property type="match status" value="1"/>
</dbReference>
<dbReference type="AlphaFoldDB" id="L8WHQ1"/>
<dbReference type="STRING" id="983506.L8WHQ1"/>
<dbReference type="OrthoDB" id="106623at2759"/>